<reference evidence="2 3" key="1">
    <citation type="submission" date="2021-05" db="EMBL/GenBank/DDBJ databases">
        <title>Novel Bacillus species.</title>
        <authorList>
            <person name="Liu G."/>
        </authorList>
    </citation>
    <scope>NUCLEOTIDE SEQUENCE [LARGE SCALE GENOMIC DNA]</scope>
    <source>
        <strain evidence="3">FJAT-49780</strain>
    </source>
</reference>
<dbReference type="Pfam" id="PF08378">
    <property type="entry name" value="NERD"/>
    <property type="match status" value="1"/>
</dbReference>
<sequence>MIKKLRTIPIIIVMLEALLRRLPQNHPKRGEMEEELSRRWAGFRGEQSLDYYVESLLGRERYIVFHDLRLPISNDKFFQIDTLILGPNYFIILEGKNILGELFFDPNQLKRTLDGKVDIFPNPILQAENQQFFLTSLLEKHSIPRLPNTSFVVIANQNSIIKPNPDYPAVAQKVIRPAAIRSKLELVSNKYRNPILDKKDIQKTTRLLLKLHTPAWPNVMQRFQVSEDELLRGMHCQKCNRLSVERKGHSWICPVCGSEEKHALINTLIDYVLLVDSKISNGRLREFVRIPSVHMASKILKSLNLPYTGDRRHRKYELQFDYLQKLLGI</sequence>
<dbReference type="InterPro" id="IPR011528">
    <property type="entry name" value="NERD"/>
</dbReference>
<dbReference type="AlphaFoldDB" id="A0A942TH75"/>
<keyword evidence="3" id="KW-1185">Reference proteome</keyword>
<dbReference type="EMBL" id="JAGYPG010000003">
    <property type="protein sequence ID" value="MBS4196873.1"/>
    <property type="molecule type" value="Genomic_DNA"/>
</dbReference>
<proteinExistence type="predicted"/>
<protein>
    <submittedName>
        <fullName evidence="2">NERD domain-containing protein</fullName>
    </submittedName>
</protein>
<gene>
    <name evidence="2" type="ORF">KHA97_17635</name>
</gene>
<name>A0A942TH75_9BACI</name>
<organism evidence="2 3">
    <name type="scientific">Lederbergia citri</name>
    <dbReference type="NCBI Taxonomy" id="2833580"/>
    <lineage>
        <taxon>Bacteria</taxon>
        <taxon>Bacillati</taxon>
        <taxon>Bacillota</taxon>
        <taxon>Bacilli</taxon>
        <taxon>Bacillales</taxon>
        <taxon>Bacillaceae</taxon>
        <taxon>Lederbergia</taxon>
    </lineage>
</organism>
<evidence type="ECO:0000313" key="3">
    <source>
        <dbReference type="Proteomes" id="UP000681414"/>
    </source>
</evidence>
<feature type="domain" description="NERD" evidence="1">
    <location>
        <begin position="41"/>
        <end position="157"/>
    </location>
</feature>
<dbReference type="PROSITE" id="PS50965">
    <property type="entry name" value="NERD"/>
    <property type="match status" value="1"/>
</dbReference>
<accession>A0A942TH75</accession>
<comment type="caution">
    <text evidence="2">The sequence shown here is derived from an EMBL/GenBank/DDBJ whole genome shotgun (WGS) entry which is preliminary data.</text>
</comment>
<dbReference type="RefSeq" id="WP_213126082.1">
    <property type="nucleotide sequence ID" value="NZ_JAGYPG010000003.1"/>
</dbReference>
<dbReference type="Proteomes" id="UP000681414">
    <property type="component" value="Unassembled WGS sequence"/>
</dbReference>
<evidence type="ECO:0000313" key="2">
    <source>
        <dbReference type="EMBL" id="MBS4196873.1"/>
    </source>
</evidence>
<evidence type="ECO:0000259" key="1">
    <source>
        <dbReference type="PROSITE" id="PS50965"/>
    </source>
</evidence>